<evidence type="ECO:0000313" key="3">
    <source>
        <dbReference type="Proteomes" id="UP000187203"/>
    </source>
</evidence>
<dbReference type="OrthoDB" id="980495at2759"/>
<comment type="caution">
    <text evidence="2">The sequence shown here is derived from an EMBL/GenBank/DDBJ whole genome shotgun (WGS) entry which is preliminary data.</text>
</comment>
<name>A0A1R3HXS9_9ROSI</name>
<dbReference type="InterPro" id="IPR002156">
    <property type="entry name" value="RNaseH_domain"/>
</dbReference>
<gene>
    <name evidence="2" type="ORF">COLO4_26305</name>
</gene>
<dbReference type="GO" id="GO:0004523">
    <property type="term" value="F:RNA-DNA hybrid ribonuclease activity"/>
    <property type="evidence" value="ECO:0007669"/>
    <property type="project" value="InterPro"/>
</dbReference>
<protein>
    <recommendedName>
        <fullName evidence="1">RNase H type-1 domain-containing protein</fullName>
    </recommendedName>
</protein>
<dbReference type="AlphaFoldDB" id="A0A1R3HXS9"/>
<dbReference type="PANTHER" id="PTHR34023:SF4">
    <property type="entry name" value="RNASE H TYPE-1 DOMAIN-CONTAINING PROTEIN"/>
    <property type="match status" value="1"/>
</dbReference>
<proteinExistence type="predicted"/>
<feature type="domain" description="RNase H type-1" evidence="1">
    <location>
        <begin position="6"/>
        <end position="54"/>
    </location>
</feature>
<dbReference type="EMBL" id="AWUE01019230">
    <property type="protein sequence ID" value="OMO75118.1"/>
    <property type="molecule type" value="Genomic_DNA"/>
</dbReference>
<sequence>MALHTEAIKQGVNENHPLFPLTHAIKFMLGDNWAWKISHIPREKNMAADFLAKWSCNQPRGLQILSRPPNDLNPILGADSLGVSHPRIVM</sequence>
<evidence type="ECO:0000259" key="1">
    <source>
        <dbReference type="Pfam" id="PF13456"/>
    </source>
</evidence>
<evidence type="ECO:0000313" key="2">
    <source>
        <dbReference type="EMBL" id="OMO75118.1"/>
    </source>
</evidence>
<dbReference type="Pfam" id="PF13456">
    <property type="entry name" value="RVT_3"/>
    <property type="match status" value="1"/>
</dbReference>
<dbReference type="PANTHER" id="PTHR34023">
    <property type="entry name" value="RNASE H DOMAIN-CONTAINING PROTEIN"/>
    <property type="match status" value="1"/>
</dbReference>
<keyword evidence="3" id="KW-1185">Reference proteome</keyword>
<accession>A0A1R3HXS9</accession>
<organism evidence="2 3">
    <name type="scientific">Corchorus olitorius</name>
    <dbReference type="NCBI Taxonomy" id="93759"/>
    <lineage>
        <taxon>Eukaryota</taxon>
        <taxon>Viridiplantae</taxon>
        <taxon>Streptophyta</taxon>
        <taxon>Embryophyta</taxon>
        <taxon>Tracheophyta</taxon>
        <taxon>Spermatophyta</taxon>
        <taxon>Magnoliopsida</taxon>
        <taxon>eudicotyledons</taxon>
        <taxon>Gunneridae</taxon>
        <taxon>Pentapetalae</taxon>
        <taxon>rosids</taxon>
        <taxon>malvids</taxon>
        <taxon>Malvales</taxon>
        <taxon>Malvaceae</taxon>
        <taxon>Grewioideae</taxon>
        <taxon>Apeibeae</taxon>
        <taxon>Corchorus</taxon>
    </lineage>
</organism>
<dbReference type="GO" id="GO:0003676">
    <property type="term" value="F:nucleic acid binding"/>
    <property type="evidence" value="ECO:0007669"/>
    <property type="project" value="InterPro"/>
</dbReference>
<reference evidence="3" key="1">
    <citation type="submission" date="2013-09" db="EMBL/GenBank/DDBJ databases">
        <title>Corchorus olitorius genome sequencing.</title>
        <authorList>
            <person name="Alam M."/>
            <person name="Haque M.S."/>
            <person name="Islam M.S."/>
            <person name="Emdad E.M."/>
            <person name="Islam M.M."/>
            <person name="Ahmed B."/>
            <person name="Halim A."/>
            <person name="Hossen Q.M.M."/>
            <person name="Hossain M.Z."/>
            <person name="Ahmed R."/>
            <person name="Khan M.M."/>
            <person name="Islam R."/>
            <person name="Rashid M.M."/>
            <person name="Khan S.A."/>
            <person name="Rahman M.S."/>
            <person name="Alam M."/>
            <person name="Yahiya A.S."/>
            <person name="Khan M.S."/>
            <person name="Azam M.S."/>
            <person name="Haque T."/>
            <person name="Lashkar M.Z.H."/>
            <person name="Akhand A.I."/>
            <person name="Morshed G."/>
            <person name="Roy S."/>
            <person name="Uddin K.S."/>
            <person name="Rabeya T."/>
            <person name="Hossain A.S."/>
            <person name="Chowdhury A."/>
            <person name="Snigdha A.R."/>
            <person name="Mortoza M.S."/>
            <person name="Matin S.A."/>
            <person name="Hoque S.M.E."/>
            <person name="Islam M.K."/>
            <person name="Roy D.K."/>
            <person name="Haider R."/>
            <person name="Moosa M.M."/>
            <person name="Elias S.M."/>
            <person name="Hasan A.M."/>
            <person name="Jahan S."/>
            <person name="Shafiuddin M."/>
            <person name="Mahmood N."/>
            <person name="Shommy N.S."/>
        </authorList>
    </citation>
    <scope>NUCLEOTIDE SEQUENCE [LARGE SCALE GENOMIC DNA]</scope>
    <source>
        <strain evidence="3">cv. O-4</strain>
    </source>
</reference>
<dbReference type="Proteomes" id="UP000187203">
    <property type="component" value="Unassembled WGS sequence"/>
</dbReference>